<dbReference type="Pfam" id="PF03073">
    <property type="entry name" value="TspO_MBR"/>
    <property type="match status" value="1"/>
</dbReference>
<proteinExistence type="inferred from homology"/>
<comment type="caution">
    <text evidence="7">The sequence shown here is derived from an EMBL/GenBank/DDBJ whole genome shotgun (WGS) entry which is preliminary data.</text>
</comment>
<feature type="transmembrane region" description="Helical" evidence="6">
    <location>
        <begin position="56"/>
        <end position="78"/>
    </location>
</feature>
<name>A0ABP8HNK1_9SPHI</name>
<dbReference type="CDD" id="cd15904">
    <property type="entry name" value="TSPO_MBR"/>
    <property type="match status" value="1"/>
</dbReference>
<evidence type="ECO:0000256" key="1">
    <source>
        <dbReference type="ARBA" id="ARBA00004141"/>
    </source>
</evidence>
<dbReference type="InterPro" id="IPR038330">
    <property type="entry name" value="TspO/MBR-related_sf"/>
</dbReference>
<dbReference type="Gene3D" id="1.20.1260.100">
    <property type="entry name" value="TspO/MBR protein"/>
    <property type="match status" value="1"/>
</dbReference>
<dbReference type="RefSeq" id="WP_345214404.1">
    <property type="nucleotide sequence ID" value="NZ_BAABFT010000034.1"/>
</dbReference>
<sequence length="168" mass="19252">MSTTTPQSSREIEIGPLLISIAIPLVLGVIIGFVFTRPEIPGWYASINKPSFTPPSWVFGPVWSIMYILIGTAAYLVWQRRDDSLQFINTRMVYVIQLLFNFSWSYIFFKMHLILGGLIIIFILLFSILLTISMFYKYNKTAGRLLIPYLVWVSFATALNLGVFLLNK</sequence>
<dbReference type="PANTHER" id="PTHR10057:SF0">
    <property type="entry name" value="TRANSLOCATOR PROTEIN"/>
    <property type="match status" value="1"/>
</dbReference>
<evidence type="ECO:0000256" key="3">
    <source>
        <dbReference type="ARBA" id="ARBA00022692"/>
    </source>
</evidence>
<evidence type="ECO:0000313" key="8">
    <source>
        <dbReference type="Proteomes" id="UP001500582"/>
    </source>
</evidence>
<feature type="transmembrane region" description="Helical" evidence="6">
    <location>
        <begin position="147"/>
        <end position="166"/>
    </location>
</feature>
<organism evidence="7 8">
    <name type="scientific">Mucilaginibacter gynuensis</name>
    <dbReference type="NCBI Taxonomy" id="1302236"/>
    <lineage>
        <taxon>Bacteria</taxon>
        <taxon>Pseudomonadati</taxon>
        <taxon>Bacteroidota</taxon>
        <taxon>Sphingobacteriia</taxon>
        <taxon>Sphingobacteriales</taxon>
        <taxon>Sphingobacteriaceae</taxon>
        <taxon>Mucilaginibacter</taxon>
    </lineage>
</organism>
<protein>
    <submittedName>
        <fullName evidence="7">TspO/MBR family protein</fullName>
    </submittedName>
</protein>
<gene>
    <name evidence="7" type="ORF">GCM10023149_54420</name>
</gene>
<keyword evidence="4 6" id="KW-1133">Transmembrane helix</keyword>
<feature type="transmembrane region" description="Helical" evidence="6">
    <location>
        <begin position="113"/>
        <end position="135"/>
    </location>
</feature>
<accession>A0ABP8HNK1</accession>
<keyword evidence="5 6" id="KW-0472">Membrane</keyword>
<evidence type="ECO:0000256" key="4">
    <source>
        <dbReference type="ARBA" id="ARBA00022989"/>
    </source>
</evidence>
<keyword evidence="3 6" id="KW-0812">Transmembrane</keyword>
<dbReference type="PIRSF" id="PIRSF005859">
    <property type="entry name" value="PBR"/>
    <property type="match status" value="1"/>
</dbReference>
<evidence type="ECO:0000256" key="6">
    <source>
        <dbReference type="SAM" id="Phobius"/>
    </source>
</evidence>
<evidence type="ECO:0000256" key="2">
    <source>
        <dbReference type="ARBA" id="ARBA00007524"/>
    </source>
</evidence>
<comment type="subcellular location">
    <subcellularLocation>
        <location evidence="1">Membrane</location>
        <topology evidence="1">Multi-pass membrane protein</topology>
    </subcellularLocation>
</comment>
<dbReference type="PANTHER" id="PTHR10057">
    <property type="entry name" value="PERIPHERAL-TYPE BENZODIAZEPINE RECEPTOR"/>
    <property type="match status" value="1"/>
</dbReference>
<feature type="transmembrane region" description="Helical" evidence="6">
    <location>
        <begin position="90"/>
        <end position="107"/>
    </location>
</feature>
<comment type="similarity">
    <text evidence="2">Belongs to the TspO/BZRP family.</text>
</comment>
<reference evidence="8" key="1">
    <citation type="journal article" date="2019" name="Int. J. Syst. Evol. Microbiol.">
        <title>The Global Catalogue of Microorganisms (GCM) 10K type strain sequencing project: providing services to taxonomists for standard genome sequencing and annotation.</title>
        <authorList>
            <consortium name="The Broad Institute Genomics Platform"/>
            <consortium name="The Broad Institute Genome Sequencing Center for Infectious Disease"/>
            <person name="Wu L."/>
            <person name="Ma J."/>
        </authorList>
    </citation>
    <scope>NUCLEOTIDE SEQUENCE [LARGE SCALE GENOMIC DNA]</scope>
    <source>
        <strain evidence="8">JCM 17705</strain>
    </source>
</reference>
<dbReference type="EMBL" id="BAABFT010000034">
    <property type="protein sequence ID" value="GAA4341862.1"/>
    <property type="molecule type" value="Genomic_DNA"/>
</dbReference>
<dbReference type="Proteomes" id="UP001500582">
    <property type="component" value="Unassembled WGS sequence"/>
</dbReference>
<evidence type="ECO:0000313" key="7">
    <source>
        <dbReference type="EMBL" id="GAA4341862.1"/>
    </source>
</evidence>
<feature type="transmembrane region" description="Helical" evidence="6">
    <location>
        <begin position="12"/>
        <end position="36"/>
    </location>
</feature>
<dbReference type="InterPro" id="IPR004307">
    <property type="entry name" value="TspO_MBR"/>
</dbReference>
<evidence type="ECO:0000256" key="5">
    <source>
        <dbReference type="ARBA" id="ARBA00023136"/>
    </source>
</evidence>
<keyword evidence="8" id="KW-1185">Reference proteome</keyword>